<dbReference type="AlphaFoldDB" id="A0AAD8UB68"/>
<dbReference type="GeneID" id="85385242"/>
<reference evidence="2" key="1">
    <citation type="submission" date="2021-12" db="EMBL/GenBank/DDBJ databases">
        <title>Comparative genomics, transcriptomics and evolutionary studies reveal genomic signatures of adaptation to plant cell wall in hemibiotrophic fungi.</title>
        <authorList>
            <consortium name="DOE Joint Genome Institute"/>
            <person name="Baroncelli R."/>
            <person name="Diaz J.F."/>
            <person name="Benocci T."/>
            <person name="Peng M."/>
            <person name="Battaglia E."/>
            <person name="Haridas S."/>
            <person name="Andreopoulos W."/>
            <person name="Labutti K."/>
            <person name="Pangilinan J."/>
            <person name="Floch G.L."/>
            <person name="Makela M.R."/>
            <person name="Henrissat B."/>
            <person name="Grigoriev I.V."/>
            <person name="Crouch J.A."/>
            <person name="De Vries R.P."/>
            <person name="Sukno S.A."/>
            <person name="Thon M.R."/>
        </authorList>
    </citation>
    <scope>NUCLEOTIDE SEQUENCE</scope>
    <source>
        <strain evidence="2">CBS 112980</strain>
    </source>
</reference>
<dbReference type="RefSeq" id="XP_060358371.1">
    <property type="nucleotide sequence ID" value="XM_060501343.1"/>
</dbReference>
<evidence type="ECO:0000313" key="2">
    <source>
        <dbReference type="EMBL" id="KAK1708689.1"/>
    </source>
</evidence>
<protein>
    <submittedName>
        <fullName evidence="2">Uncharacterized protein</fullName>
    </submittedName>
</protein>
<organism evidence="2 3">
    <name type="scientific">Glomerella acutata</name>
    <name type="common">Colletotrichum acutatum</name>
    <dbReference type="NCBI Taxonomy" id="27357"/>
    <lineage>
        <taxon>Eukaryota</taxon>
        <taxon>Fungi</taxon>
        <taxon>Dikarya</taxon>
        <taxon>Ascomycota</taxon>
        <taxon>Pezizomycotina</taxon>
        <taxon>Sordariomycetes</taxon>
        <taxon>Hypocreomycetidae</taxon>
        <taxon>Glomerellales</taxon>
        <taxon>Glomerellaceae</taxon>
        <taxon>Colletotrichum</taxon>
        <taxon>Colletotrichum acutatum species complex</taxon>
    </lineage>
</organism>
<sequence length="246" mass="27243">MAHSSIFDYSSEGSPGPQSQASISSSYESSDWHEYEQDQAQAIASTSASASTSTFKCSCARKASRLLKKIPKEGIVSFDAVMQLHHSVVEQWRQTTRCRHCNNGNINNANVTCALTTASEKLLSLFEATTHAYTATDYFSQTSPDRLGSVHLFSPKLPTTTVTCTRTQMTLGGFLLQDDEANILAAQIIYKSLVTHHSLLQDFQSTQALNDSDQSFINDGGGLQRIIDRLLRLLGRLQWEQDTIER</sequence>
<name>A0AAD8UB68_GLOAC</name>
<evidence type="ECO:0000256" key="1">
    <source>
        <dbReference type="SAM" id="MobiDB-lite"/>
    </source>
</evidence>
<evidence type="ECO:0000313" key="3">
    <source>
        <dbReference type="Proteomes" id="UP001244207"/>
    </source>
</evidence>
<proteinExistence type="predicted"/>
<gene>
    <name evidence="2" type="ORF">BDZ83DRAFT_153980</name>
</gene>
<accession>A0AAD8UB68</accession>
<dbReference type="EMBL" id="JAHMHS010000191">
    <property type="protein sequence ID" value="KAK1708689.1"/>
    <property type="molecule type" value="Genomic_DNA"/>
</dbReference>
<feature type="compositionally biased region" description="Low complexity" evidence="1">
    <location>
        <begin position="13"/>
        <end position="27"/>
    </location>
</feature>
<dbReference type="Proteomes" id="UP001244207">
    <property type="component" value="Unassembled WGS sequence"/>
</dbReference>
<comment type="caution">
    <text evidence="2">The sequence shown here is derived from an EMBL/GenBank/DDBJ whole genome shotgun (WGS) entry which is preliminary data.</text>
</comment>
<keyword evidence="3" id="KW-1185">Reference proteome</keyword>
<feature type="region of interest" description="Disordered" evidence="1">
    <location>
        <begin position="1"/>
        <end position="27"/>
    </location>
</feature>